<comment type="caution">
    <text evidence="1">The sequence shown here is derived from an EMBL/GenBank/DDBJ whole genome shotgun (WGS) entry which is preliminary data.</text>
</comment>
<accession>A0A3N2BLS2</accession>
<proteinExistence type="predicted"/>
<evidence type="ECO:0000313" key="2">
    <source>
        <dbReference type="Proteomes" id="UP000266915"/>
    </source>
</evidence>
<gene>
    <name evidence="1" type="ORF">EDD42_3935</name>
</gene>
<protein>
    <submittedName>
        <fullName evidence="1">Uncharacterized protein</fullName>
    </submittedName>
</protein>
<reference evidence="1 2" key="1">
    <citation type="submission" date="2018-11" db="EMBL/GenBank/DDBJ databases">
        <title>Sequencing the genomes of 1000 actinobacteria strains.</title>
        <authorList>
            <person name="Klenk H.-P."/>
        </authorList>
    </citation>
    <scope>NUCLEOTIDE SEQUENCE [LARGE SCALE GENOMIC DNA]</scope>
    <source>
        <strain evidence="1 2">DSM 14012</strain>
    </source>
</reference>
<dbReference type="AlphaFoldDB" id="A0A3N2BLS2"/>
<dbReference type="RefSeq" id="WP_085514232.1">
    <property type="nucleotide sequence ID" value="NZ_FXAP01000007.1"/>
</dbReference>
<organism evidence="1 2">
    <name type="scientific">Plantibacter flavus</name>
    <dbReference type="NCBI Taxonomy" id="150123"/>
    <lineage>
        <taxon>Bacteria</taxon>
        <taxon>Bacillati</taxon>
        <taxon>Actinomycetota</taxon>
        <taxon>Actinomycetes</taxon>
        <taxon>Micrococcales</taxon>
        <taxon>Microbacteriaceae</taxon>
        <taxon>Plantibacter</taxon>
    </lineage>
</organism>
<dbReference type="Proteomes" id="UP000266915">
    <property type="component" value="Unassembled WGS sequence"/>
</dbReference>
<sequence length="239" mass="26641">MNSQQAPVVDELTTARDAVVEAVRTYRLRVEAVGSIEGVPIGSTTADGPYSQRYRMGDHDVRRLMREDPVLAAAADADRPVLEQLLLSSSPHWEDRVRAAALERHLRSSIRLPDGFPCIYEPADSPRNAGLLRPRDEVWVASPDVNMLNELLPLYQELWTAYEDQWPHSPNRVFVVGRLDGVSPTSVYRPGTTPGTILGDTMLTHSDMYRRAPAHLKHHHPLHDQWAAARSASGSTSEP</sequence>
<evidence type="ECO:0000313" key="1">
    <source>
        <dbReference type="EMBL" id="ROR75984.1"/>
    </source>
</evidence>
<name>A0A3N2BLS2_9MICO</name>
<dbReference type="EMBL" id="RKHL01000002">
    <property type="protein sequence ID" value="ROR75984.1"/>
    <property type="molecule type" value="Genomic_DNA"/>
</dbReference>
<keyword evidence="2" id="KW-1185">Reference proteome</keyword>